<dbReference type="RefSeq" id="WP_015006378.1">
    <property type="nucleotide sequence ID" value="NZ_FQZJ01000001.1"/>
</dbReference>
<dbReference type="AlphaFoldDB" id="A0AB33Z2X8"/>
<organism evidence="3 4">
    <name type="scientific">Cycloclasticus pugetii</name>
    <dbReference type="NCBI Taxonomy" id="34068"/>
    <lineage>
        <taxon>Bacteria</taxon>
        <taxon>Pseudomonadati</taxon>
        <taxon>Pseudomonadota</taxon>
        <taxon>Gammaproteobacteria</taxon>
        <taxon>Thiotrichales</taxon>
        <taxon>Piscirickettsiaceae</taxon>
        <taxon>Cycloclasticus</taxon>
    </lineage>
</organism>
<accession>A0AB33Z2X8</accession>
<sequence>MANSRIIKKYPNRRLYDTEISKYVTLNDVRQLIIEREPVKVVDAKSKEDLTRSVLLQIILEQEEDGEPIMSAEMLEQLIRFYGDPFQHNFASYLENSVKLIAEQRAKVRSKLEQAADPFAMMTSLANRNMEVFKEMQEGLFKSVMPAKASKKK</sequence>
<evidence type="ECO:0000259" key="2">
    <source>
        <dbReference type="Pfam" id="PF07879"/>
    </source>
</evidence>
<feature type="domain" description="PHA accumulation regulator DNA-binding N-terminal" evidence="2">
    <location>
        <begin position="6"/>
        <end position="65"/>
    </location>
</feature>
<keyword evidence="4" id="KW-1185">Reference proteome</keyword>
<evidence type="ECO:0000313" key="4">
    <source>
        <dbReference type="Proteomes" id="UP000015462"/>
    </source>
</evidence>
<dbReference type="InterPro" id="IPR007897">
    <property type="entry name" value="PHB_accumulat"/>
</dbReference>
<dbReference type="InterPro" id="IPR010134">
    <property type="entry name" value="PHA_reg_PhaR"/>
</dbReference>
<name>A0AB33Z2X8_9GAMM</name>
<reference evidence="3 4" key="1">
    <citation type="journal article" date="2013" name="Genome Announc.">
        <title>Genome Sequence of the Pyrene- and Fluoranthene-Degrading Bacterium Cycloclasticus sp. Strain PY97M.</title>
        <authorList>
            <person name="Cui Z."/>
            <person name="Xu G."/>
            <person name="Li Q."/>
            <person name="Gao W."/>
            <person name="Zheng L."/>
        </authorList>
    </citation>
    <scope>NUCLEOTIDE SEQUENCE [LARGE SCALE GENOMIC DNA]</scope>
    <source>
        <strain evidence="3 4">PY97M</strain>
    </source>
</reference>
<dbReference type="InterPro" id="IPR012909">
    <property type="entry name" value="PHA_DNA-bd_N"/>
</dbReference>
<proteinExistence type="predicted"/>
<evidence type="ECO:0000259" key="1">
    <source>
        <dbReference type="Pfam" id="PF05233"/>
    </source>
</evidence>
<dbReference type="GO" id="GO:0006355">
    <property type="term" value="P:regulation of DNA-templated transcription"/>
    <property type="evidence" value="ECO:0007669"/>
    <property type="project" value="InterPro"/>
</dbReference>
<dbReference type="EMBL" id="ASHL01000002">
    <property type="protein sequence ID" value="EPD13592.1"/>
    <property type="molecule type" value="Genomic_DNA"/>
</dbReference>
<dbReference type="Proteomes" id="UP000015462">
    <property type="component" value="Unassembled WGS sequence"/>
</dbReference>
<protein>
    <submittedName>
        <fullName evidence="3">Polyhydroxyalkonate synthesis repressor PhaR</fullName>
    </submittedName>
</protein>
<evidence type="ECO:0000313" key="3">
    <source>
        <dbReference type="EMBL" id="EPD13592.1"/>
    </source>
</evidence>
<dbReference type="Pfam" id="PF07879">
    <property type="entry name" value="PHB_acc_N"/>
    <property type="match status" value="1"/>
</dbReference>
<dbReference type="Pfam" id="PF05233">
    <property type="entry name" value="PHB_acc"/>
    <property type="match status" value="1"/>
</dbReference>
<feature type="domain" description="PHB accumulation regulatory" evidence="1">
    <location>
        <begin position="70"/>
        <end position="109"/>
    </location>
</feature>
<gene>
    <name evidence="3" type="ORF">L196_03626</name>
</gene>
<comment type="caution">
    <text evidence="3">The sequence shown here is derived from an EMBL/GenBank/DDBJ whole genome shotgun (WGS) entry which is preliminary data.</text>
</comment>
<dbReference type="NCBIfam" id="TIGR01848">
    <property type="entry name" value="PHA_reg_PhaR"/>
    <property type="match status" value="1"/>
</dbReference>